<feature type="compositionally biased region" description="Basic residues" evidence="1">
    <location>
        <begin position="109"/>
        <end position="129"/>
    </location>
</feature>
<evidence type="ECO:0000313" key="3">
    <source>
        <dbReference type="Proteomes" id="UP001431209"/>
    </source>
</evidence>
<comment type="caution">
    <text evidence="2">The sequence shown here is derived from an EMBL/GenBank/DDBJ whole genome shotgun (WGS) entry which is preliminary data.</text>
</comment>
<name>A0AAW2Z5Q5_9EUKA</name>
<proteinExistence type="predicted"/>
<sequence length="372" mass="42775">MDEFRRRQKIEKMKLEDDRILKLREARYKVANKRNMLRNMTTMQREKIHQAMEKMRITKKLDIPELQELLGADFAMVAESVRVRNAAMAEQIPSLFESKQHLLPPSPNRRAHSASRAINKKSHSTHHHSQPVNEPINNEPSPNNDPVATHSHSPQRSFGRRPRSSGRSSTFSNYHSAQISSTRKSAADALASMYQVYSGGLLPPTHPNARHSLMVNGGMKSARQKHGNTLTSSPSHAKVEDKMHAVNKKNYIKPKTSSNARRPEAGLKEGEETAPSGDDKNVQEQYCSDEDDNIYQYRQGQNEELLQMMSEERQRDLKRSEILSRARTEQQRQYLMQRFQHERVEANSKIIQFAENQDKVLSNRLIERSSCN</sequence>
<evidence type="ECO:0000256" key="1">
    <source>
        <dbReference type="SAM" id="MobiDB-lite"/>
    </source>
</evidence>
<keyword evidence="3" id="KW-1185">Reference proteome</keyword>
<accession>A0AAW2Z5Q5</accession>
<dbReference type="Proteomes" id="UP001431209">
    <property type="component" value="Unassembled WGS sequence"/>
</dbReference>
<reference evidence="2 3" key="1">
    <citation type="submission" date="2024-03" db="EMBL/GenBank/DDBJ databases">
        <title>The Acrasis kona genome and developmental transcriptomes reveal deep origins of eukaryotic multicellular pathways.</title>
        <authorList>
            <person name="Sheikh S."/>
            <person name="Fu C.-J."/>
            <person name="Brown M.W."/>
            <person name="Baldauf S.L."/>
        </authorList>
    </citation>
    <scope>NUCLEOTIDE SEQUENCE [LARGE SCALE GENOMIC DNA]</scope>
    <source>
        <strain evidence="2 3">ATCC MYA-3509</strain>
    </source>
</reference>
<dbReference type="AlphaFoldDB" id="A0AAW2Z5Q5"/>
<feature type="region of interest" description="Disordered" evidence="1">
    <location>
        <begin position="98"/>
        <end position="178"/>
    </location>
</feature>
<protein>
    <submittedName>
        <fullName evidence="2">Uncharacterized protein</fullName>
    </submittedName>
</protein>
<feature type="compositionally biased region" description="Basic and acidic residues" evidence="1">
    <location>
        <begin position="261"/>
        <end position="282"/>
    </location>
</feature>
<gene>
    <name evidence="2" type="ORF">AKO1_003701</name>
</gene>
<feature type="compositionally biased region" description="Low complexity" evidence="1">
    <location>
        <begin position="131"/>
        <end position="146"/>
    </location>
</feature>
<dbReference type="EMBL" id="JAOPGA020001068">
    <property type="protein sequence ID" value="KAL0484749.1"/>
    <property type="molecule type" value="Genomic_DNA"/>
</dbReference>
<feature type="region of interest" description="Disordered" evidence="1">
    <location>
        <begin position="254"/>
        <end position="283"/>
    </location>
</feature>
<organism evidence="2 3">
    <name type="scientific">Acrasis kona</name>
    <dbReference type="NCBI Taxonomy" id="1008807"/>
    <lineage>
        <taxon>Eukaryota</taxon>
        <taxon>Discoba</taxon>
        <taxon>Heterolobosea</taxon>
        <taxon>Tetramitia</taxon>
        <taxon>Eutetramitia</taxon>
        <taxon>Acrasidae</taxon>
        <taxon>Acrasis</taxon>
    </lineage>
</organism>
<evidence type="ECO:0000313" key="2">
    <source>
        <dbReference type="EMBL" id="KAL0484749.1"/>
    </source>
</evidence>